<keyword evidence="13" id="KW-1185">Reference proteome</keyword>
<dbReference type="Proteomes" id="UP000675882">
    <property type="component" value="Unassembled WGS sequence"/>
</dbReference>
<dbReference type="GO" id="GO:0008652">
    <property type="term" value="P:amino acid biosynthetic process"/>
    <property type="evidence" value="ECO:0007669"/>
    <property type="project" value="UniProtKB-KW"/>
</dbReference>
<comment type="caution">
    <text evidence="12">The sequence shown here is derived from an EMBL/GenBank/DDBJ whole genome shotgun (WGS) entry which is preliminary data.</text>
</comment>
<evidence type="ECO:0000256" key="2">
    <source>
        <dbReference type="ARBA" id="ARBA00012962"/>
    </source>
</evidence>
<dbReference type="AlphaFoldDB" id="A0A916BDJ8"/>
<dbReference type="InterPro" id="IPR013708">
    <property type="entry name" value="Shikimate_DH-bd_N"/>
</dbReference>
<evidence type="ECO:0000313" key="12">
    <source>
        <dbReference type="EMBL" id="CAE6728109.1"/>
    </source>
</evidence>
<reference evidence="12" key="1">
    <citation type="submission" date="2021-02" db="EMBL/GenBank/DDBJ databases">
        <authorList>
            <person name="Han P."/>
        </authorList>
    </citation>
    <scope>NUCLEOTIDE SEQUENCE</scope>
    <source>
        <strain evidence="12">Candidatus Nitrotoga sp. ZN8</strain>
    </source>
</reference>
<evidence type="ECO:0000256" key="7">
    <source>
        <dbReference type="ARBA" id="ARBA00049442"/>
    </source>
</evidence>
<dbReference type="Pfam" id="PF08501">
    <property type="entry name" value="Shikimate_dh_N"/>
    <property type="match status" value="1"/>
</dbReference>
<feature type="binding site" evidence="8">
    <location>
        <position position="163"/>
    </location>
    <ligand>
        <name>shikimate</name>
        <dbReference type="ChEBI" id="CHEBI:36208"/>
    </ligand>
</feature>
<dbReference type="Gene3D" id="3.40.50.10860">
    <property type="entry name" value="Leucine Dehydrogenase, chain A, domain 1"/>
    <property type="match status" value="1"/>
</dbReference>
<organism evidence="12 13">
    <name type="scientific">Candidatus Nitrotoga fabula</name>
    <dbReference type="NCBI Taxonomy" id="2182327"/>
    <lineage>
        <taxon>Bacteria</taxon>
        <taxon>Pseudomonadati</taxon>
        <taxon>Pseudomonadota</taxon>
        <taxon>Betaproteobacteria</taxon>
        <taxon>Nitrosomonadales</taxon>
        <taxon>Gallionellaceae</taxon>
        <taxon>Candidatus Nitrotoga</taxon>
    </lineage>
</organism>
<evidence type="ECO:0000256" key="4">
    <source>
        <dbReference type="ARBA" id="ARBA00022857"/>
    </source>
</evidence>
<feature type="binding site" evidence="8">
    <location>
        <position position="123"/>
    </location>
    <ligand>
        <name>shikimate</name>
        <dbReference type="ChEBI" id="CHEBI:36208"/>
    </ligand>
</feature>
<feature type="binding site" evidence="8">
    <location>
        <position position="148"/>
    </location>
    <ligand>
        <name>shikimate</name>
        <dbReference type="ChEBI" id="CHEBI:36208"/>
    </ligand>
</feature>
<feature type="active site" description="Proton acceptor" evidence="8">
    <location>
        <position position="127"/>
    </location>
</feature>
<comment type="caution">
    <text evidence="8">Lacks conserved residue(s) required for the propagation of feature annotation.</text>
</comment>
<dbReference type="NCBIfam" id="TIGR00507">
    <property type="entry name" value="aroE"/>
    <property type="match status" value="1"/>
</dbReference>
<dbReference type="SUPFAM" id="SSF51735">
    <property type="entry name" value="NAD(P)-binding Rossmann-fold domains"/>
    <property type="match status" value="1"/>
</dbReference>
<protein>
    <recommendedName>
        <fullName evidence="2 8">Shikimate dehydrogenase (NADP(+))</fullName>
        <shortName evidence="8">SDH</shortName>
        <ecNumber evidence="2 8">1.1.1.25</ecNumber>
    </recommendedName>
</protein>
<dbReference type="InterPro" id="IPR036291">
    <property type="entry name" value="NAD(P)-bd_dom_sf"/>
</dbReference>
<dbReference type="PANTHER" id="PTHR21089:SF1">
    <property type="entry name" value="BIFUNCTIONAL 3-DEHYDROQUINATE DEHYDRATASE_SHIKIMATE DEHYDROGENASE, CHLOROPLASTIC"/>
    <property type="match status" value="1"/>
</dbReference>
<gene>
    <name evidence="8 12" type="primary">aroE</name>
    <name evidence="12" type="ORF">NTGZN8_390001</name>
</gene>
<keyword evidence="3 8" id="KW-0028">Amino-acid biosynthesis</keyword>
<dbReference type="SUPFAM" id="SSF53223">
    <property type="entry name" value="Aminoacid dehydrogenase-like, N-terminal domain"/>
    <property type="match status" value="1"/>
</dbReference>
<dbReference type="GO" id="GO:0009423">
    <property type="term" value="P:chorismate biosynthetic process"/>
    <property type="evidence" value="ECO:0007669"/>
    <property type="project" value="UniProtKB-UniRule"/>
</dbReference>
<keyword evidence="5 8" id="KW-0560">Oxidoreductase</keyword>
<feature type="binding site" evidence="8">
    <location>
        <position position="282"/>
    </location>
    <ligand>
        <name>NADP(+)</name>
        <dbReference type="ChEBI" id="CHEBI:58349"/>
    </ligand>
</feature>
<feature type="binding site" evidence="8">
    <location>
        <position position="305"/>
    </location>
    <ligand>
        <name>NADP(+)</name>
        <dbReference type="ChEBI" id="CHEBI:58349"/>
    </ligand>
</feature>
<evidence type="ECO:0000256" key="8">
    <source>
        <dbReference type="HAMAP-Rule" id="MF_00222"/>
    </source>
</evidence>
<keyword evidence="6 8" id="KW-0057">Aromatic amino acid biosynthesis</keyword>
<dbReference type="NCBIfam" id="NF001310">
    <property type="entry name" value="PRK00258.1-2"/>
    <property type="match status" value="1"/>
</dbReference>
<proteinExistence type="inferred from homology"/>
<dbReference type="GO" id="GO:0050661">
    <property type="term" value="F:NADP binding"/>
    <property type="evidence" value="ECO:0007669"/>
    <property type="project" value="InterPro"/>
</dbReference>
<feature type="domain" description="Shikimate dehydrogenase substrate binding N-terminal" evidence="10">
    <location>
        <begin position="68"/>
        <end position="150"/>
    </location>
</feature>
<comment type="function">
    <text evidence="8">Involved in the biosynthesis of the chorismate, which leads to the biosynthesis of aromatic amino acids. Catalyzes the reversible NADPH linked reduction of 3-dehydroshikimate (DHSA) to yield shikimate (SA).</text>
</comment>
<name>A0A916BDJ8_9PROT</name>
<feature type="binding site" evidence="8">
    <location>
        <begin position="76"/>
        <end position="78"/>
    </location>
    <ligand>
        <name>shikimate</name>
        <dbReference type="ChEBI" id="CHEBI:36208"/>
    </ligand>
</feature>
<evidence type="ECO:0000259" key="9">
    <source>
        <dbReference type="Pfam" id="PF01488"/>
    </source>
</evidence>
<dbReference type="GO" id="GO:0019632">
    <property type="term" value="P:shikimate metabolic process"/>
    <property type="evidence" value="ECO:0007669"/>
    <property type="project" value="InterPro"/>
</dbReference>
<dbReference type="InterPro" id="IPR041121">
    <property type="entry name" value="SDH_C"/>
</dbReference>
<feature type="binding site" evidence="8">
    <location>
        <begin position="188"/>
        <end position="192"/>
    </location>
    <ligand>
        <name>NADP(+)</name>
        <dbReference type="ChEBI" id="CHEBI:58349"/>
    </ligand>
</feature>
<evidence type="ECO:0000256" key="1">
    <source>
        <dbReference type="ARBA" id="ARBA00004871"/>
    </source>
</evidence>
<dbReference type="HAMAP" id="MF_00222">
    <property type="entry name" value="Shikimate_DH_AroE"/>
    <property type="match status" value="1"/>
</dbReference>
<dbReference type="GO" id="GO:0004764">
    <property type="term" value="F:shikimate 3-dehydrogenase (NADP+) activity"/>
    <property type="evidence" value="ECO:0007669"/>
    <property type="project" value="UniProtKB-UniRule"/>
</dbReference>
<evidence type="ECO:0000259" key="11">
    <source>
        <dbReference type="Pfam" id="PF18317"/>
    </source>
</evidence>
<evidence type="ECO:0000259" key="10">
    <source>
        <dbReference type="Pfam" id="PF08501"/>
    </source>
</evidence>
<dbReference type="FunFam" id="3.40.50.10860:FF:000006">
    <property type="entry name" value="Shikimate dehydrogenase (NADP(+))"/>
    <property type="match status" value="1"/>
</dbReference>
<dbReference type="PANTHER" id="PTHR21089">
    <property type="entry name" value="SHIKIMATE DEHYDROGENASE"/>
    <property type="match status" value="1"/>
</dbReference>
<feature type="binding site" evidence="8">
    <location>
        <begin position="211"/>
        <end position="216"/>
    </location>
    <ligand>
        <name>NADP(+)</name>
        <dbReference type="ChEBI" id="CHEBI:58349"/>
    </ligand>
</feature>
<evidence type="ECO:0000313" key="13">
    <source>
        <dbReference type="Proteomes" id="UP000675882"/>
    </source>
</evidence>
<dbReference type="InterPro" id="IPR046346">
    <property type="entry name" value="Aminoacid_DH-like_N_sf"/>
</dbReference>
<dbReference type="EC" id="1.1.1.25" evidence="2 8"/>
<sequence>MCCSTLTVIDASPGNFTVLCPGNCLHYSGTRRILYVKFKNGALAESGNGPITYFKRRYNINMTDRYAVIGNPILHSKSPLIHTQFAIQTGQDLSYEAVLAPMDGFRDTVQTLCDAGYRGLNVTVPFKFEAFQLATQLTKRAQSAQAVNTLKFDDGGIMGDNTDGVGLVTDIERNLGFILQGKRVLLMGAGGAAYGVVSPLLDAGSILIVANRTEDKAHQLAAAFNARGSIRGSSYEALAGLQFDCVINATSSSLAGSLPPLPQHENAGHTGIFASDALAYDMMYGQETPFLRFAREQGAARLADGIGMLVEQAAESFFLWRNVRPDTASVIARLRLT</sequence>
<dbReference type="GO" id="GO:0005829">
    <property type="term" value="C:cytosol"/>
    <property type="evidence" value="ECO:0007669"/>
    <property type="project" value="TreeGrafter"/>
</dbReference>
<dbReference type="InterPro" id="IPR006151">
    <property type="entry name" value="Shikm_DH/Glu-tRNA_Rdtase"/>
</dbReference>
<feature type="domain" description="SDH C-terminal" evidence="11">
    <location>
        <begin position="305"/>
        <end position="335"/>
    </location>
</feature>
<comment type="subunit">
    <text evidence="8">Homodimer.</text>
</comment>
<dbReference type="Pfam" id="PF01488">
    <property type="entry name" value="Shikimate_DH"/>
    <property type="match status" value="1"/>
</dbReference>
<evidence type="ECO:0000256" key="6">
    <source>
        <dbReference type="ARBA" id="ARBA00023141"/>
    </source>
</evidence>
<dbReference type="Gene3D" id="3.40.50.720">
    <property type="entry name" value="NAD(P)-binding Rossmann-like Domain"/>
    <property type="match status" value="1"/>
</dbReference>
<comment type="catalytic activity">
    <reaction evidence="7 8">
        <text>shikimate + NADP(+) = 3-dehydroshikimate + NADPH + H(+)</text>
        <dbReference type="Rhea" id="RHEA:17737"/>
        <dbReference type="ChEBI" id="CHEBI:15378"/>
        <dbReference type="ChEBI" id="CHEBI:16630"/>
        <dbReference type="ChEBI" id="CHEBI:36208"/>
        <dbReference type="ChEBI" id="CHEBI:57783"/>
        <dbReference type="ChEBI" id="CHEBI:58349"/>
        <dbReference type="EC" id="1.1.1.25"/>
    </reaction>
</comment>
<dbReference type="EMBL" id="CAJNBL010000033">
    <property type="protein sequence ID" value="CAE6728109.1"/>
    <property type="molecule type" value="Genomic_DNA"/>
</dbReference>
<evidence type="ECO:0000256" key="3">
    <source>
        <dbReference type="ARBA" id="ARBA00022605"/>
    </source>
</evidence>
<dbReference type="InterPro" id="IPR022893">
    <property type="entry name" value="Shikimate_DH_fam"/>
</dbReference>
<evidence type="ECO:0000256" key="5">
    <source>
        <dbReference type="ARBA" id="ARBA00023002"/>
    </source>
</evidence>
<feature type="domain" description="Quinate/shikimate 5-dehydrogenase/glutamyl-tRNA reductase" evidence="9">
    <location>
        <begin position="179"/>
        <end position="253"/>
    </location>
</feature>
<accession>A0A916BDJ8</accession>
<keyword evidence="4 8" id="KW-0521">NADP</keyword>
<dbReference type="InterPro" id="IPR011342">
    <property type="entry name" value="Shikimate_DH"/>
</dbReference>
<dbReference type="GO" id="GO:0009073">
    <property type="term" value="P:aromatic amino acid family biosynthetic process"/>
    <property type="evidence" value="ECO:0007669"/>
    <property type="project" value="UniProtKB-KW"/>
</dbReference>
<feature type="binding site" evidence="8">
    <location>
        <position position="312"/>
    </location>
    <ligand>
        <name>shikimate</name>
        <dbReference type="ChEBI" id="CHEBI:36208"/>
    </ligand>
</feature>
<comment type="pathway">
    <text evidence="1 8">Metabolic intermediate biosynthesis; chorismate biosynthesis; chorismate from D-erythrose 4-phosphate and phosphoenolpyruvate: step 4/7.</text>
</comment>
<dbReference type="Pfam" id="PF18317">
    <property type="entry name" value="SDH_C"/>
    <property type="match status" value="1"/>
</dbReference>
<dbReference type="CDD" id="cd01065">
    <property type="entry name" value="NAD_bind_Shikimate_DH"/>
    <property type="match status" value="1"/>
</dbReference>
<comment type="similarity">
    <text evidence="8">Belongs to the shikimate dehydrogenase family.</text>
</comment>
<feature type="binding site" evidence="8">
    <location>
        <position position="284"/>
    </location>
    <ligand>
        <name>shikimate</name>
        <dbReference type="ChEBI" id="CHEBI:36208"/>
    </ligand>
</feature>